<name>E1Y9N5_9BACT</name>
<sequence length="42" mass="4920">MQSDVFMNRAVQISESSLSPTIKWKILALQEFILPKKEKQKK</sequence>
<accession>E1Y9N5</accession>
<evidence type="ECO:0000313" key="1">
    <source>
        <dbReference type="EMBL" id="CBX27279.1"/>
    </source>
</evidence>
<gene>
    <name evidence="1" type="ORF">N47_I06990</name>
</gene>
<dbReference type="EMBL" id="FR695865">
    <property type="protein sequence ID" value="CBX27279.1"/>
    <property type="molecule type" value="Genomic_DNA"/>
</dbReference>
<dbReference type="AlphaFoldDB" id="E1Y9N5"/>
<reference evidence="1" key="1">
    <citation type="journal article" date="2011" name="Environ. Microbiol.">
        <title>Genomic insights into the metabolic potential of the polycyclic aromatic hydrocarbon degrading sulfate-reducing Deltaproteobacterium N47.</title>
        <authorList>
            <person name="Bergmann F."/>
            <person name="Selesi D."/>
            <person name="Weinmaier T."/>
            <person name="Tischler P."/>
            <person name="Rattei T."/>
            <person name="Meckenstock R.U."/>
        </authorList>
    </citation>
    <scope>NUCLEOTIDE SEQUENCE</scope>
</reference>
<organism evidence="1">
    <name type="scientific">uncultured Desulfobacterium sp</name>
    <dbReference type="NCBI Taxonomy" id="201089"/>
    <lineage>
        <taxon>Bacteria</taxon>
        <taxon>Pseudomonadati</taxon>
        <taxon>Thermodesulfobacteriota</taxon>
        <taxon>Desulfobacteria</taxon>
        <taxon>Desulfobacterales</taxon>
        <taxon>Desulfobacteriaceae</taxon>
        <taxon>Desulfobacterium</taxon>
        <taxon>environmental samples</taxon>
    </lineage>
</organism>
<proteinExistence type="predicted"/>
<protein>
    <submittedName>
        <fullName evidence="1">Uncharacterized protein</fullName>
    </submittedName>
</protein>